<dbReference type="FunFam" id="3.40.50.300:FF:000224">
    <property type="entry name" value="Energy-coupling factor transporter ATP-binding protein EcfA"/>
    <property type="match status" value="1"/>
</dbReference>
<keyword evidence="8" id="KW-0472">Membrane</keyword>
<dbReference type="GO" id="GO:0016887">
    <property type="term" value="F:ATP hydrolysis activity"/>
    <property type="evidence" value="ECO:0007669"/>
    <property type="project" value="InterPro"/>
</dbReference>
<evidence type="ECO:0000313" key="12">
    <source>
        <dbReference type="Proteomes" id="UP000290365"/>
    </source>
</evidence>
<evidence type="ECO:0000259" key="10">
    <source>
        <dbReference type="PROSITE" id="PS50893"/>
    </source>
</evidence>
<dbReference type="InterPro" id="IPR015856">
    <property type="entry name" value="ABC_transpr_CbiO/EcfA_su"/>
</dbReference>
<dbReference type="Gene3D" id="3.40.50.300">
    <property type="entry name" value="P-loop containing nucleotide triphosphate hydrolases"/>
    <property type="match status" value="2"/>
</dbReference>
<evidence type="ECO:0000256" key="9">
    <source>
        <dbReference type="SAM" id="MobiDB-lite"/>
    </source>
</evidence>
<protein>
    <submittedName>
        <fullName evidence="11">ABC transporter ATP-binding protein</fullName>
    </submittedName>
</protein>
<dbReference type="InterPro" id="IPR050095">
    <property type="entry name" value="ECF_ABC_transporter_ATP-bd"/>
</dbReference>
<feature type="domain" description="ABC transporter" evidence="10">
    <location>
        <begin position="37"/>
        <end position="277"/>
    </location>
</feature>
<dbReference type="GO" id="GO:0042626">
    <property type="term" value="F:ATPase-coupled transmembrane transporter activity"/>
    <property type="evidence" value="ECO:0007669"/>
    <property type="project" value="TreeGrafter"/>
</dbReference>
<evidence type="ECO:0000256" key="3">
    <source>
        <dbReference type="ARBA" id="ARBA00022448"/>
    </source>
</evidence>
<keyword evidence="4" id="KW-1003">Cell membrane</keyword>
<evidence type="ECO:0000256" key="8">
    <source>
        <dbReference type="ARBA" id="ARBA00023136"/>
    </source>
</evidence>
<dbReference type="SMART" id="SM00382">
    <property type="entry name" value="AAA"/>
    <property type="match status" value="2"/>
</dbReference>
<dbReference type="InterPro" id="IPR027417">
    <property type="entry name" value="P-loop_NTPase"/>
</dbReference>
<evidence type="ECO:0000256" key="6">
    <source>
        <dbReference type="ARBA" id="ARBA00022840"/>
    </source>
</evidence>
<keyword evidence="5" id="KW-0547">Nucleotide-binding</keyword>
<dbReference type="KEGG" id="kbs:EPA93_43230"/>
<dbReference type="AlphaFoldDB" id="A0A4P6K2Q4"/>
<dbReference type="GO" id="GO:0005524">
    <property type="term" value="F:ATP binding"/>
    <property type="evidence" value="ECO:0007669"/>
    <property type="project" value="UniProtKB-KW"/>
</dbReference>
<dbReference type="GO" id="GO:0043190">
    <property type="term" value="C:ATP-binding cassette (ABC) transporter complex"/>
    <property type="evidence" value="ECO:0007669"/>
    <property type="project" value="TreeGrafter"/>
</dbReference>
<keyword evidence="6 11" id="KW-0067">ATP-binding</keyword>
<name>A0A4P6K2Q4_KTERU</name>
<evidence type="ECO:0000256" key="5">
    <source>
        <dbReference type="ARBA" id="ARBA00022741"/>
    </source>
</evidence>
<comment type="subcellular location">
    <subcellularLocation>
        <location evidence="1">Cell membrane</location>
    </subcellularLocation>
</comment>
<organism evidence="11 12">
    <name type="scientific">Ktedonosporobacter rubrisoli</name>
    <dbReference type="NCBI Taxonomy" id="2509675"/>
    <lineage>
        <taxon>Bacteria</taxon>
        <taxon>Bacillati</taxon>
        <taxon>Chloroflexota</taxon>
        <taxon>Ktedonobacteria</taxon>
        <taxon>Ktedonobacterales</taxon>
        <taxon>Ktedonosporobacteraceae</taxon>
        <taxon>Ktedonosporobacter</taxon>
    </lineage>
</organism>
<feature type="region of interest" description="Disordered" evidence="9">
    <location>
        <begin position="30"/>
        <end position="53"/>
    </location>
</feature>
<dbReference type="InterPro" id="IPR003593">
    <property type="entry name" value="AAA+_ATPase"/>
</dbReference>
<keyword evidence="7" id="KW-1278">Translocase</keyword>
<dbReference type="SUPFAM" id="SSF52540">
    <property type="entry name" value="P-loop containing nucleoside triphosphate hydrolases"/>
    <property type="match status" value="2"/>
</dbReference>
<evidence type="ECO:0000313" key="11">
    <source>
        <dbReference type="EMBL" id="QBD82429.1"/>
    </source>
</evidence>
<dbReference type="CDD" id="cd03225">
    <property type="entry name" value="ABC_cobalt_CbiO_domain1"/>
    <property type="match status" value="2"/>
</dbReference>
<dbReference type="Pfam" id="PF00005">
    <property type="entry name" value="ABC_tran"/>
    <property type="match status" value="2"/>
</dbReference>
<dbReference type="EMBL" id="CP035758">
    <property type="protein sequence ID" value="QBD82429.1"/>
    <property type="molecule type" value="Genomic_DNA"/>
</dbReference>
<sequence length="566" mass="62289">MTKQPNDLQEAPEAGQIAVYVQGLSFRYRSLDDEPEPQKESATSAEPLDQPRAIEDISFSLPKGELMLIAGPSGCGKSTLLKCLNGLIPNSFPGMLTGEIRLEGKAISGLTLRDLAKNIGTMLQDPDKQILGSTVEQEIAFGMENLNTPRAEMNRRIQEVLKQLHLEHYRKRATFALSGGQRQQVAAAGIVVLEPSIFLFDEPFANLDARAVDELEGLIAALRAQRHTVIIVEHRVEEALSLNPEKVLLMRDGRQAFFGDIKAFLEIADPTQVKLPIEATLRTFSDPAQAKASLVNPIVSGQHTQKDQSAQAASPILKFENVHYRYSVFADEILRGISFDVQRGETIALLGPNGAGKTTLVKQALGLLRPSQGAVSLFGENTHKLSVAQLASRIGYVFQSPSAMLFAPTVRKELSFGPENLRMPTKQIEMAVQKAADALNISQFDERSPFSLSFGQQKRVAIASVLAMQSKILLLDEPTAGQDYRSYIIFMEYLRSLPDLDALLFITHDLDLALRFTQRVLLLKDGKLVADGPPLQVLSDPALLEECNLRPTSLLRYLLAERNAVA</sequence>
<accession>A0A4P6K2Q4</accession>
<dbReference type="PROSITE" id="PS00211">
    <property type="entry name" value="ABC_TRANSPORTER_1"/>
    <property type="match status" value="1"/>
</dbReference>
<evidence type="ECO:0000256" key="2">
    <source>
        <dbReference type="ARBA" id="ARBA00005417"/>
    </source>
</evidence>
<gene>
    <name evidence="11" type="ORF">EPA93_43230</name>
</gene>
<keyword evidence="12" id="KW-1185">Reference proteome</keyword>
<feature type="compositionally biased region" description="Basic and acidic residues" evidence="9">
    <location>
        <begin position="30"/>
        <end position="39"/>
    </location>
</feature>
<dbReference type="InterPro" id="IPR017871">
    <property type="entry name" value="ABC_transporter-like_CS"/>
</dbReference>
<keyword evidence="3" id="KW-0813">Transport</keyword>
<evidence type="ECO:0000256" key="1">
    <source>
        <dbReference type="ARBA" id="ARBA00004236"/>
    </source>
</evidence>
<dbReference type="OrthoDB" id="501320at2"/>
<dbReference type="RefSeq" id="WP_129893498.1">
    <property type="nucleotide sequence ID" value="NZ_CP035758.1"/>
</dbReference>
<proteinExistence type="inferred from homology"/>
<dbReference type="PANTHER" id="PTHR43553">
    <property type="entry name" value="HEAVY METAL TRANSPORTER"/>
    <property type="match status" value="1"/>
</dbReference>
<reference evidence="11 12" key="1">
    <citation type="submission" date="2019-01" db="EMBL/GenBank/DDBJ databases">
        <title>Ktedonosporobacter rubrisoli SCAWS-G2.</title>
        <authorList>
            <person name="Huang Y."/>
            <person name="Yan B."/>
        </authorList>
    </citation>
    <scope>NUCLEOTIDE SEQUENCE [LARGE SCALE GENOMIC DNA]</scope>
    <source>
        <strain evidence="11 12">SCAWS-G2</strain>
    </source>
</reference>
<dbReference type="PANTHER" id="PTHR43553:SF25">
    <property type="entry name" value="ABC-TYPE COBALT TRANSPORT SYSTEM, ATPASE COMPONENT"/>
    <property type="match status" value="1"/>
</dbReference>
<feature type="domain" description="ABC transporter" evidence="10">
    <location>
        <begin position="317"/>
        <end position="550"/>
    </location>
</feature>
<dbReference type="NCBIfam" id="NF010167">
    <property type="entry name" value="PRK13648.1"/>
    <property type="match status" value="2"/>
</dbReference>
<dbReference type="InterPro" id="IPR003439">
    <property type="entry name" value="ABC_transporter-like_ATP-bd"/>
</dbReference>
<evidence type="ECO:0000256" key="4">
    <source>
        <dbReference type="ARBA" id="ARBA00022475"/>
    </source>
</evidence>
<evidence type="ECO:0000256" key="7">
    <source>
        <dbReference type="ARBA" id="ARBA00022967"/>
    </source>
</evidence>
<comment type="similarity">
    <text evidence="2">Belongs to the ABC transporter superfamily.</text>
</comment>
<dbReference type="Proteomes" id="UP000290365">
    <property type="component" value="Chromosome"/>
</dbReference>
<dbReference type="PROSITE" id="PS50893">
    <property type="entry name" value="ABC_TRANSPORTER_2"/>
    <property type="match status" value="2"/>
</dbReference>